<dbReference type="Proteomes" id="UP000614601">
    <property type="component" value="Unassembled WGS sequence"/>
</dbReference>
<evidence type="ECO:0000259" key="7">
    <source>
        <dbReference type="PROSITE" id="PS50192"/>
    </source>
</evidence>
<dbReference type="OrthoDB" id="18679at2759"/>
<feature type="domain" description="T-SNARE coiled-coil homology" evidence="7">
    <location>
        <begin position="167"/>
        <end position="229"/>
    </location>
</feature>
<dbReference type="Gene3D" id="1.20.5.110">
    <property type="match status" value="2"/>
</dbReference>
<dbReference type="GO" id="GO:0098793">
    <property type="term" value="C:presynapse"/>
    <property type="evidence" value="ECO:0007669"/>
    <property type="project" value="GOC"/>
</dbReference>
<dbReference type="InterPro" id="IPR000727">
    <property type="entry name" value="T_SNARE_dom"/>
</dbReference>
<evidence type="ECO:0000256" key="6">
    <source>
        <dbReference type="SAM" id="MobiDB-lite"/>
    </source>
</evidence>
<dbReference type="GO" id="GO:0015031">
    <property type="term" value="P:protein transport"/>
    <property type="evidence" value="ECO:0007669"/>
    <property type="project" value="UniProtKB-KW"/>
</dbReference>
<sequence>MANPFDDDDDMPKSHSRNTNVDMDIEECEKQFKELIQGSLASTQRSTAQLDNAEKMVNQTALNLLEQREKLEKTEKNLDEINHKTQLTQRSLNSLKSVFGGFFKNKFSKVPQKPNAPELITHSASAGKLGRVVEEVEGFTGAAADTLALRPSLGAESRNAIKGSRWEVMDNEIDENLGSMSGQLSRLRMLGQALGDEVDDQNKMLDRIQTKAERNDHVVRSQDNQMKKLLGYKPEPVQRVGSFGGNEELGGFGKKLGWTVQVMSGNESNHNRSFNQNWPNGFGDRSQNEQPEAPVEEAQPAPNLEDEMFAQLFEPTQINFDDVHIDVSLTEKIILKDSEASDCEPEMEYDPEKERCELPESELKKWPLTRRWRDWNDRYIPFKRIEDPLKTWVLPNARSNENVHKRKWTVGGDSAMIFNREVRKLCDEIQKEYVKWTPEQNHAQETALEELLAL</sequence>
<feature type="compositionally biased region" description="Polar residues" evidence="6">
    <location>
        <begin position="267"/>
        <end position="279"/>
    </location>
</feature>
<dbReference type="SMART" id="SM00397">
    <property type="entry name" value="t_SNARE"/>
    <property type="match status" value="2"/>
</dbReference>
<feature type="compositionally biased region" description="Low complexity" evidence="6">
    <location>
        <begin position="288"/>
        <end position="298"/>
    </location>
</feature>
<evidence type="ECO:0000256" key="4">
    <source>
        <dbReference type="ARBA" id="ARBA00023054"/>
    </source>
</evidence>
<reference evidence="8" key="1">
    <citation type="submission" date="2020-09" db="EMBL/GenBank/DDBJ databases">
        <authorList>
            <person name="Kikuchi T."/>
        </authorList>
    </citation>
    <scope>NUCLEOTIDE SEQUENCE</scope>
    <source>
        <strain evidence="8">SH1</strain>
    </source>
</reference>
<dbReference type="GO" id="GO:0031629">
    <property type="term" value="P:synaptic vesicle fusion to presynaptic active zone membrane"/>
    <property type="evidence" value="ECO:0007669"/>
    <property type="project" value="TreeGrafter"/>
</dbReference>
<keyword evidence="3" id="KW-0653">Protein transport</keyword>
<proteinExistence type="inferred from homology"/>
<dbReference type="Proteomes" id="UP000783686">
    <property type="component" value="Unassembled WGS sequence"/>
</dbReference>
<evidence type="ECO:0000256" key="2">
    <source>
        <dbReference type="ARBA" id="ARBA00022448"/>
    </source>
</evidence>
<evidence type="ECO:0000256" key="1">
    <source>
        <dbReference type="ARBA" id="ARBA00009480"/>
    </source>
</evidence>
<comment type="caution">
    <text evidence="8">The sequence shown here is derived from an EMBL/GenBank/DDBJ whole genome shotgun (WGS) entry which is preliminary data.</text>
</comment>
<comment type="similarity">
    <text evidence="1">Belongs to the SNAP-25 family.</text>
</comment>
<name>A0A811KF12_9BILA</name>
<dbReference type="PANTHER" id="PTHR19305">
    <property type="entry name" value="SYNAPTOSOMAL ASSOCIATED PROTEIN"/>
    <property type="match status" value="1"/>
</dbReference>
<evidence type="ECO:0000313" key="9">
    <source>
        <dbReference type="Proteomes" id="UP000614601"/>
    </source>
</evidence>
<dbReference type="GO" id="GO:0019905">
    <property type="term" value="F:syntaxin binding"/>
    <property type="evidence" value="ECO:0007669"/>
    <property type="project" value="TreeGrafter"/>
</dbReference>
<feature type="compositionally biased region" description="Acidic residues" evidence="6">
    <location>
        <begin position="1"/>
        <end position="10"/>
    </location>
</feature>
<feature type="region of interest" description="Disordered" evidence="6">
    <location>
        <begin position="1"/>
        <end position="23"/>
    </location>
</feature>
<dbReference type="FunFam" id="1.20.5.110:FF:000079">
    <property type="entry name" value="synaptosomal-associated protein 29"/>
    <property type="match status" value="1"/>
</dbReference>
<dbReference type="AlphaFoldDB" id="A0A811KF12"/>
<evidence type="ECO:0000256" key="3">
    <source>
        <dbReference type="ARBA" id="ARBA00022927"/>
    </source>
</evidence>
<dbReference type="GO" id="GO:0016082">
    <property type="term" value="P:synaptic vesicle priming"/>
    <property type="evidence" value="ECO:0007669"/>
    <property type="project" value="TreeGrafter"/>
</dbReference>
<dbReference type="GO" id="GO:0005484">
    <property type="term" value="F:SNAP receptor activity"/>
    <property type="evidence" value="ECO:0007669"/>
    <property type="project" value="TreeGrafter"/>
</dbReference>
<keyword evidence="4 5" id="KW-0175">Coiled coil</keyword>
<dbReference type="SUPFAM" id="SSF58038">
    <property type="entry name" value="SNARE fusion complex"/>
    <property type="match status" value="2"/>
</dbReference>
<feature type="region of interest" description="Disordered" evidence="6">
    <location>
        <begin position="267"/>
        <end position="298"/>
    </location>
</feature>
<gene>
    <name evidence="8" type="ORF">BOKJ2_LOCUS5583</name>
</gene>
<dbReference type="GO" id="GO:0031201">
    <property type="term" value="C:SNARE complex"/>
    <property type="evidence" value="ECO:0007669"/>
    <property type="project" value="TreeGrafter"/>
</dbReference>
<accession>A0A811KF12</accession>
<keyword evidence="2" id="KW-0813">Transport</keyword>
<dbReference type="PROSITE" id="PS50192">
    <property type="entry name" value="T_SNARE"/>
    <property type="match status" value="1"/>
</dbReference>
<protein>
    <recommendedName>
        <fullName evidence="7">t-SNARE coiled-coil homology domain-containing protein</fullName>
    </recommendedName>
</protein>
<evidence type="ECO:0000313" key="8">
    <source>
        <dbReference type="EMBL" id="CAD5214418.1"/>
    </source>
</evidence>
<dbReference type="EMBL" id="CAJFDH010000003">
    <property type="protein sequence ID" value="CAD5214418.1"/>
    <property type="molecule type" value="Genomic_DNA"/>
</dbReference>
<evidence type="ECO:0000256" key="5">
    <source>
        <dbReference type="SAM" id="Coils"/>
    </source>
</evidence>
<keyword evidence="9" id="KW-1185">Reference proteome</keyword>
<dbReference type="FunFam" id="1.20.5.110:FF:000041">
    <property type="entry name" value="Synaptosomal-associated protein 29"/>
    <property type="match status" value="1"/>
</dbReference>
<dbReference type="CDD" id="cd15856">
    <property type="entry name" value="SNARE_SNAP29C"/>
    <property type="match status" value="1"/>
</dbReference>
<dbReference type="EMBL" id="CAJFCW020000003">
    <property type="protein sequence ID" value="CAG9102715.1"/>
    <property type="molecule type" value="Genomic_DNA"/>
</dbReference>
<organism evidence="8 9">
    <name type="scientific">Bursaphelenchus okinawaensis</name>
    <dbReference type="NCBI Taxonomy" id="465554"/>
    <lineage>
        <taxon>Eukaryota</taxon>
        <taxon>Metazoa</taxon>
        <taxon>Ecdysozoa</taxon>
        <taxon>Nematoda</taxon>
        <taxon>Chromadorea</taxon>
        <taxon>Rhabditida</taxon>
        <taxon>Tylenchina</taxon>
        <taxon>Tylenchomorpha</taxon>
        <taxon>Aphelenchoidea</taxon>
        <taxon>Aphelenchoididae</taxon>
        <taxon>Bursaphelenchus</taxon>
    </lineage>
</organism>
<feature type="coiled-coil region" evidence="5">
    <location>
        <begin position="50"/>
        <end position="84"/>
    </location>
</feature>
<dbReference type="GO" id="GO:0005886">
    <property type="term" value="C:plasma membrane"/>
    <property type="evidence" value="ECO:0007669"/>
    <property type="project" value="TreeGrafter"/>
</dbReference>
<dbReference type="PANTHER" id="PTHR19305:SF9">
    <property type="entry name" value="SYNAPTOSOMAL-ASSOCIATED PROTEIN 29"/>
    <property type="match status" value="1"/>
</dbReference>